<protein>
    <submittedName>
        <fullName evidence="2">Uncharacterized protein</fullName>
    </submittedName>
</protein>
<proteinExistence type="predicted"/>
<feature type="region of interest" description="Disordered" evidence="1">
    <location>
        <begin position="310"/>
        <end position="354"/>
    </location>
</feature>
<name>A0A917VB18_9ACTN</name>
<dbReference type="RefSeq" id="WP_246567390.1">
    <property type="nucleotide sequence ID" value="NZ_BMPQ01000003.1"/>
</dbReference>
<comment type="caution">
    <text evidence="2">The sequence shown here is derived from an EMBL/GenBank/DDBJ whole genome shotgun (WGS) entry which is preliminary data.</text>
</comment>
<keyword evidence="3" id="KW-1185">Reference proteome</keyword>
<accession>A0A917VB18</accession>
<evidence type="ECO:0000313" key="3">
    <source>
        <dbReference type="Proteomes" id="UP000637788"/>
    </source>
</evidence>
<evidence type="ECO:0000256" key="1">
    <source>
        <dbReference type="SAM" id="MobiDB-lite"/>
    </source>
</evidence>
<dbReference type="Proteomes" id="UP000637788">
    <property type="component" value="Unassembled WGS sequence"/>
</dbReference>
<feature type="compositionally biased region" description="Gly residues" evidence="1">
    <location>
        <begin position="317"/>
        <end position="354"/>
    </location>
</feature>
<sequence length="354" mass="36235">MGDAQVSEAVYAEQSWNPLARTVELTEGGLKVGSRTTPLAELHVAAMADAYLRGQWLGGGGSERPFAHFPSGTGIVPVTRITGSTKPVKARRAAEFAQGLGEMAVRHAGGPAAVSVLADRARAEGVPLWIARRFADGPGGPVVVAVDRRSVCVDVWSPSAPVVRIRAPHGVSADRRNPGRGLLLTVGEAPATLTVISAMRKSKRSVAVGLPQRRWELTRENTLTSRLTCNGRPVALLTRPRPGAAVPGTVLLPLADVRHDSPDPLDAVMAHTFAVAFGLGDTTGTVRFRARRVEPTAELVWDQPWFTNLGSGSDDNGSGGGAGDGWDAGSGGDGGGDGGGGGGDGGGGGGGGGD</sequence>
<dbReference type="EMBL" id="BMPQ01000003">
    <property type="protein sequence ID" value="GGK55941.1"/>
    <property type="molecule type" value="Genomic_DNA"/>
</dbReference>
<dbReference type="AlphaFoldDB" id="A0A917VB18"/>
<reference evidence="2" key="1">
    <citation type="journal article" date="2014" name="Int. J. Syst. Evol. Microbiol.">
        <title>Complete genome sequence of Corynebacterium casei LMG S-19264T (=DSM 44701T), isolated from a smear-ripened cheese.</title>
        <authorList>
            <consortium name="US DOE Joint Genome Institute (JGI-PGF)"/>
            <person name="Walter F."/>
            <person name="Albersmeier A."/>
            <person name="Kalinowski J."/>
            <person name="Ruckert C."/>
        </authorList>
    </citation>
    <scope>NUCLEOTIDE SEQUENCE</scope>
    <source>
        <strain evidence="2">JCM 3035</strain>
    </source>
</reference>
<gene>
    <name evidence="2" type="ORF">GCM10010094_15470</name>
</gene>
<organism evidence="2 3">
    <name type="scientific">Streptomyces flaveus</name>
    <dbReference type="NCBI Taxonomy" id="66370"/>
    <lineage>
        <taxon>Bacteria</taxon>
        <taxon>Bacillati</taxon>
        <taxon>Actinomycetota</taxon>
        <taxon>Actinomycetes</taxon>
        <taxon>Kitasatosporales</taxon>
        <taxon>Streptomycetaceae</taxon>
        <taxon>Streptomyces</taxon>
        <taxon>Streptomyces aurantiacus group</taxon>
    </lineage>
</organism>
<evidence type="ECO:0000313" key="2">
    <source>
        <dbReference type="EMBL" id="GGK55941.1"/>
    </source>
</evidence>
<reference evidence="2" key="2">
    <citation type="submission" date="2020-09" db="EMBL/GenBank/DDBJ databases">
        <authorList>
            <person name="Sun Q."/>
            <person name="Ohkuma M."/>
        </authorList>
    </citation>
    <scope>NUCLEOTIDE SEQUENCE</scope>
    <source>
        <strain evidence="2">JCM 3035</strain>
    </source>
</reference>